<reference evidence="4 5" key="1">
    <citation type="submission" date="2022-09" db="EMBL/GenBank/DDBJ databases">
        <title>Xylan utilization by haloarchaea-nanohaloarchaea associations.</title>
        <authorList>
            <person name="Yakimov M."/>
        </authorList>
    </citation>
    <scope>NUCLEOTIDE SEQUENCE [LARGE SCALE GENOMIC DNA]</scope>
    <source>
        <strain evidence="4 5">SVXNc</strain>
    </source>
</reference>
<dbReference type="Gene3D" id="2.30.310.10">
    <property type="entry name" value="ibrinogen binding protein from staphylococcus aureus domain"/>
    <property type="match status" value="1"/>
</dbReference>
<dbReference type="PANTHER" id="PTHR15239">
    <property type="entry name" value="NUCLEAR EXPORT MEDIATOR FACTOR NEMF"/>
    <property type="match status" value="1"/>
</dbReference>
<proteinExistence type="predicted"/>
<dbReference type="EMBL" id="CP104395">
    <property type="protein sequence ID" value="WEL19926.1"/>
    <property type="molecule type" value="Genomic_DNA"/>
</dbReference>
<dbReference type="InterPro" id="IPR010979">
    <property type="entry name" value="Ribosomal_uS13-like_H2TH"/>
</dbReference>
<dbReference type="RefSeq" id="WP_347721755.1">
    <property type="nucleotide sequence ID" value="NZ_CP104395.1"/>
</dbReference>
<dbReference type="InterPro" id="IPR008532">
    <property type="entry name" value="NFACT_RNA-bd"/>
</dbReference>
<dbReference type="Pfam" id="PF05670">
    <property type="entry name" value="NFACT-R_1"/>
    <property type="match status" value="1"/>
</dbReference>
<dbReference type="GeneID" id="90590361"/>
<sequence>MEITSLDLHILMEELNELEEGFVQKVYQRGEELTIEVYVSGEGKRRLIVGTSYCFLSKYKRDNPERPPGFCMELRKHMGRIDSIEQRGFDRILEIKSGEKTLICEMFGKGNIVLLDGDKVIGAIRQIEFKDRKIVVGEEYEYPEPATDPRELNDIFDAMDGELVRSLAADLSLGGTYAEEICSRLGIEKDRKIEELSDEEKSKVREEFNKLIEASENTEPVIYKDDRELIRAAPFKLETYNNYEIEEFESFSESLDEFFYRREQRAEERKKREKYEEKRNGLERQLEQQERKIEGLQKSSEQNRKIAELIYENYGDLLEIKEAIEKGLENHTWDEVEKRFNEAESELSDRIKDFNEQNRFIVVEVEDETVKVTPGEDLKATASGYYDKAKASEAKMEKAKEAKKNTEKQIEELGEEDIEVEDVMEDKTEKRSKKWFEKYRWFKTSEGFLVCAGRDSQTNEMLVKRHMDGNDLYFHADFDGAPSVVLKDGKDAGEKSIEQAAKAAVTFAKTWKAGIGADTVYYVEPDQVTKNPESGEYLPKGAFVIRGDREYIRNVKVDAAIGPAKLDEFYVPMCGPREAIEENCEISVGLKPGRTKKSDIAKTLNRKFADSGCEVDLDYIIRALPPGESEIE</sequence>
<evidence type="ECO:0000313" key="4">
    <source>
        <dbReference type="EMBL" id="WEL19926.1"/>
    </source>
</evidence>
<evidence type="ECO:0000256" key="1">
    <source>
        <dbReference type="SAM" id="Coils"/>
    </source>
</evidence>
<keyword evidence="5" id="KW-1185">Reference proteome</keyword>
<name>A0ABY8CJR7_9ARCH</name>
<dbReference type="SUPFAM" id="SSF46946">
    <property type="entry name" value="S13-like H2TH domain"/>
    <property type="match status" value="1"/>
</dbReference>
<accession>A0ABY8CJR7</accession>
<protein>
    <submittedName>
        <fullName evidence="4">Component of the ribosome quality control (RQC) complex, YloA/Tae2 family, contains fibronectin-binding (FbpA) and DUF814 domains</fullName>
    </submittedName>
</protein>
<keyword evidence="1" id="KW-0175">Coiled coil</keyword>
<evidence type="ECO:0000256" key="2">
    <source>
        <dbReference type="SAM" id="MobiDB-lite"/>
    </source>
</evidence>
<dbReference type="Gene3D" id="1.10.8.50">
    <property type="match status" value="1"/>
</dbReference>
<dbReference type="NCBIfam" id="NF041120">
    <property type="entry name" value="RqcH_arch"/>
    <property type="match status" value="1"/>
</dbReference>
<dbReference type="Pfam" id="PF05833">
    <property type="entry name" value="NFACT_N"/>
    <property type="match status" value="1"/>
</dbReference>
<feature type="coiled-coil region" evidence="1">
    <location>
        <begin position="389"/>
        <end position="416"/>
    </location>
</feature>
<evidence type="ECO:0000313" key="5">
    <source>
        <dbReference type="Proteomes" id="UP001218034"/>
    </source>
</evidence>
<evidence type="ECO:0000259" key="3">
    <source>
        <dbReference type="Pfam" id="PF05670"/>
    </source>
</evidence>
<dbReference type="InterPro" id="IPR051608">
    <property type="entry name" value="RQC_Subunit_NEMF"/>
</dbReference>
<feature type="domain" description="NFACT RNA-binding" evidence="3">
    <location>
        <begin position="438"/>
        <end position="547"/>
    </location>
</feature>
<dbReference type="Proteomes" id="UP001218034">
    <property type="component" value="Chromosome"/>
</dbReference>
<organism evidence="4 5">
    <name type="scientific">Candidatus Nanohalococcus occultus</name>
    <dbReference type="NCBI Taxonomy" id="2978047"/>
    <lineage>
        <taxon>Archaea</taxon>
        <taxon>Candidatus Nanohalarchaeota</taxon>
        <taxon>Candidatus Nanohalarchaeota incertae sedis</taxon>
        <taxon>Candidatus Nanohalococcus</taxon>
    </lineage>
</organism>
<dbReference type="PANTHER" id="PTHR15239:SF6">
    <property type="entry name" value="RIBOSOME QUALITY CONTROL COMPLEX SUBUNIT NEMF"/>
    <property type="match status" value="1"/>
</dbReference>
<feature type="region of interest" description="Disordered" evidence="2">
    <location>
        <begin position="270"/>
        <end position="298"/>
    </location>
</feature>
<gene>
    <name evidence="4" type="ORF">SVXNc_0923</name>
</gene>